<proteinExistence type="predicted"/>
<dbReference type="OrthoDB" id="3270296at2759"/>
<dbReference type="Proteomes" id="UP000027265">
    <property type="component" value="Unassembled WGS sequence"/>
</dbReference>
<evidence type="ECO:0000313" key="2">
    <source>
        <dbReference type="Proteomes" id="UP000027265"/>
    </source>
</evidence>
<organism evidence="1 2">
    <name type="scientific">Jaapia argillacea MUCL 33604</name>
    <dbReference type="NCBI Taxonomy" id="933084"/>
    <lineage>
        <taxon>Eukaryota</taxon>
        <taxon>Fungi</taxon>
        <taxon>Dikarya</taxon>
        <taxon>Basidiomycota</taxon>
        <taxon>Agaricomycotina</taxon>
        <taxon>Agaricomycetes</taxon>
        <taxon>Agaricomycetidae</taxon>
        <taxon>Jaapiales</taxon>
        <taxon>Jaapiaceae</taxon>
        <taxon>Jaapia</taxon>
    </lineage>
</organism>
<gene>
    <name evidence="1" type="ORF">JAAARDRAFT_53961</name>
</gene>
<sequence>MIGTLPTELVEAIVDNIDSPLDVISLGLACKQFAEILAPKLDYFFISAPFTHYDIWNHLAEHPEDARHVRILHVVQKERLPRAFSQVSAKVHESSVDLVGEKFCKALGWMSDLRSVKWGNHESTPQFVGDGVWDVVKKSCPRLTELFVNELQTPVQMDLQLDIWRSCLHSEMLDLGNMTKFSMATDLGSTYLDTSALKDFLLRCPDLVTLELSFHHPRSTLVSLDEIFQQCHWPQLKVLSLGGVTCSDGSFATFISRHPTIHTIHETVHRTAFPWNVLEAGWLPGLREFMGPLEVLTSIAEAGSPLEVLLSAHVAPLKYEDPLGPALQRLSPTLRRIQLGATHSFCKGQSFEPVIRLVQEWAPDVRIELLRGDRLSFWVPTKGFVME</sequence>
<dbReference type="EMBL" id="KL197710">
    <property type="protein sequence ID" value="KDQ63770.1"/>
    <property type="molecule type" value="Genomic_DNA"/>
</dbReference>
<dbReference type="Gene3D" id="3.80.10.10">
    <property type="entry name" value="Ribonuclease Inhibitor"/>
    <property type="match status" value="1"/>
</dbReference>
<dbReference type="AlphaFoldDB" id="A0A067QC82"/>
<dbReference type="SUPFAM" id="SSF52047">
    <property type="entry name" value="RNI-like"/>
    <property type="match status" value="1"/>
</dbReference>
<keyword evidence="2" id="KW-1185">Reference proteome</keyword>
<name>A0A067QC82_9AGAM</name>
<evidence type="ECO:0000313" key="1">
    <source>
        <dbReference type="EMBL" id="KDQ63770.1"/>
    </source>
</evidence>
<dbReference type="InParanoid" id="A0A067QC82"/>
<evidence type="ECO:0008006" key="3">
    <source>
        <dbReference type="Google" id="ProtNLM"/>
    </source>
</evidence>
<reference evidence="2" key="1">
    <citation type="journal article" date="2014" name="Proc. Natl. Acad. Sci. U.S.A.">
        <title>Extensive sampling of basidiomycete genomes demonstrates inadequacy of the white-rot/brown-rot paradigm for wood decay fungi.</title>
        <authorList>
            <person name="Riley R."/>
            <person name="Salamov A.A."/>
            <person name="Brown D.W."/>
            <person name="Nagy L.G."/>
            <person name="Floudas D."/>
            <person name="Held B.W."/>
            <person name="Levasseur A."/>
            <person name="Lombard V."/>
            <person name="Morin E."/>
            <person name="Otillar R."/>
            <person name="Lindquist E.A."/>
            <person name="Sun H."/>
            <person name="LaButti K.M."/>
            <person name="Schmutz J."/>
            <person name="Jabbour D."/>
            <person name="Luo H."/>
            <person name="Baker S.E."/>
            <person name="Pisabarro A.G."/>
            <person name="Walton J.D."/>
            <person name="Blanchette R.A."/>
            <person name="Henrissat B."/>
            <person name="Martin F."/>
            <person name="Cullen D."/>
            <person name="Hibbett D.S."/>
            <person name="Grigoriev I.V."/>
        </authorList>
    </citation>
    <scope>NUCLEOTIDE SEQUENCE [LARGE SCALE GENOMIC DNA]</scope>
    <source>
        <strain evidence="2">MUCL 33604</strain>
    </source>
</reference>
<dbReference type="InterPro" id="IPR032675">
    <property type="entry name" value="LRR_dom_sf"/>
</dbReference>
<dbReference type="STRING" id="933084.A0A067QC82"/>
<protein>
    <recommendedName>
        <fullName evidence="3">F-box domain-containing protein</fullName>
    </recommendedName>
</protein>
<accession>A0A067QC82</accession>
<dbReference type="HOGENOM" id="CLU_046444_1_0_1"/>